<keyword evidence="1" id="KW-0547">Nucleotide-binding</keyword>
<dbReference type="Pfam" id="PF00069">
    <property type="entry name" value="Pkinase"/>
    <property type="match status" value="2"/>
</dbReference>
<accession>A0ABQ7UP22</accession>
<feature type="domain" description="Protein kinase" evidence="3">
    <location>
        <begin position="408"/>
        <end position="671"/>
    </location>
</feature>
<reference evidence="4 5" key="1">
    <citation type="journal article" date="2021" name="bioRxiv">
        <title>Chromosome-scale and haplotype-resolved genome assembly of a tetraploid potato cultivar.</title>
        <authorList>
            <person name="Sun H."/>
            <person name="Jiao W.-B."/>
            <person name="Krause K."/>
            <person name="Campoy J.A."/>
            <person name="Goel M."/>
            <person name="Folz-Donahue K."/>
            <person name="Kukat C."/>
            <person name="Huettel B."/>
            <person name="Schneeberger K."/>
        </authorList>
    </citation>
    <scope>NUCLEOTIDE SEQUENCE [LARGE SCALE GENOMIC DNA]</scope>
    <source>
        <strain evidence="4">SolTubOtavaFocal</strain>
        <tissue evidence="4">Leaves</tissue>
    </source>
</reference>
<protein>
    <recommendedName>
        <fullName evidence="3">Protein kinase domain-containing protein</fullName>
    </recommendedName>
</protein>
<dbReference type="InterPro" id="IPR000719">
    <property type="entry name" value="Prot_kinase_dom"/>
</dbReference>
<organism evidence="4 5">
    <name type="scientific">Solanum tuberosum</name>
    <name type="common">Potato</name>
    <dbReference type="NCBI Taxonomy" id="4113"/>
    <lineage>
        <taxon>Eukaryota</taxon>
        <taxon>Viridiplantae</taxon>
        <taxon>Streptophyta</taxon>
        <taxon>Embryophyta</taxon>
        <taxon>Tracheophyta</taxon>
        <taxon>Spermatophyta</taxon>
        <taxon>Magnoliopsida</taxon>
        <taxon>eudicotyledons</taxon>
        <taxon>Gunneridae</taxon>
        <taxon>Pentapetalae</taxon>
        <taxon>asterids</taxon>
        <taxon>lamiids</taxon>
        <taxon>Solanales</taxon>
        <taxon>Solanaceae</taxon>
        <taxon>Solanoideae</taxon>
        <taxon>Solaneae</taxon>
        <taxon>Solanum</taxon>
    </lineage>
</organism>
<evidence type="ECO:0000256" key="2">
    <source>
        <dbReference type="ARBA" id="ARBA00022840"/>
    </source>
</evidence>
<dbReference type="PROSITE" id="PS50011">
    <property type="entry name" value="PROTEIN_KINASE_DOM"/>
    <property type="match status" value="2"/>
</dbReference>
<dbReference type="SMART" id="SM00220">
    <property type="entry name" value="S_TKc"/>
    <property type="match status" value="2"/>
</dbReference>
<dbReference type="PANTHER" id="PTHR27001">
    <property type="entry name" value="OS01G0253100 PROTEIN"/>
    <property type="match status" value="1"/>
</dbReference>
<name>A0ABQ7UP22_SOLTU</name>
<sequence length="1210" mass="140239">MDPTPTPTPMSCRHGCGTKSEESEQLRCFLCGETSEIVNHLLLHCKFTQQLWRVFLSLKGISWAMPRRITEALKCWEEAGVLAKDRTRWRIIPASIWWATWKERNSSVTMRKPRHTSSSKKGVEPKFWKNQKFAMKLKRKGKITPKLPSLILRFRRANAGDLQSADPLSLVMYCYLKFSGIPFHTEYTSAVPYLEILGKYYPMDQHRPIDQLKALTSHDIDHLPRQHKKFESFEKEMMHLLEKLELTTLYYLYNSCPSFDWASVRFENLKEGLSLTEITVEKIEEMMGEACKTLSEKLHDGVYLFRDMVTKGELDVNESITLLLEKKNEYEWYFNPVTSVDVIFASISLVIVKGLVDEPIYKEFVKYTNLFAYVERFNVKFEKTMDAVDFTLQGGGSVKPFDYLDKLINKSICIRPGNFGDVHCCKFLRKNPLGLLVGTYAVKSFKQGYRESYKAEAHYLKQLRYKFIPKLIGYGDDGDARCYLIMQYYSGGSLRDILNDLTYDCALNTLIDVFDGLHLIHTHFEHGRIVHANLNPKNIVLDEEWRAALCDFSLTHEVSKDEAIFHSYYVEREAEGRTEATHDKQAAEIYALGIIMIEVLTKEPIGAQELEKTVRRKMQHKESIRAMIRKRIWETGCNDGRANELLDLTLWCISSGRIDRPRAYEVSHNLRRIRDSSVYMRMAKAGDLQSADPLSLFMYCYLKYSRTSFHTKYTSGVPCLEILRKFCLVDQHRLVEQLKDLVARDIDQTARQHSKFESFKKDVMHLLEELELSMLYYLYKRCPSFDWASERFENLKEGLNLIDITEEKIEEMMRGACKILSEELHDSVNLFRVTVKEGELDVKDSFSIVMNKKKEKRWDFNPVTSLDAIFTSISLIIVKGLVDAPIYQEFLKYTNLVAYVERFNVKYEKTMDAVNFSSAEGGSVKSFDYLDTLISRSVRCGKGAFGDICYCEFLPKNPLGLPAGKYAVKSFRPRSFLSYLGELYYLKELQYKFIPKLIGYGHDGGVRCHLIMKYYSGGSLRQKIGGLNYQHALTILIDVFDGLHLIHAHYETHRIVHADLKPENIVLDEEWRAALCDFGLTGEVFRKKATWMNKYNERPKRRVVRPGYMEKTSYESQESEIYALGLIMIEVLTKEPIDAVELAESVTGKMQSKESLLAMIRDEIKLSGCNYGRAKDLLLLALCCIRSKRKDRPRAYEVSYELRKIRDALV</sequence>
<dbReference type="EMBL" id="JAIVGD010000019">
    <property type="protein sequence ID" value="KAH0750789.1"/>
    <property type="molecule type" value="Genomic_DNA"/>
</dbReference>
<dbReference type="Gene3D" id="1.10.510.10">
    <property type="entry name" value="Transferase(Phosphotransferase) domain 1"/>
    <property type="match status" value="2"/>
</dbReference>
<gene>
    <name evidence="4" type="ORF">KY290_030021</name>
</gene>
<comment type="caution">
    <text evidence="4">The sequence shown here is derived from an EMBL/GenBank/DDBJ whole genome shotgun (WGS) entry which is preliminary data.</text>
</comment>
<feature type="domain" description="Protein kinase" evidence="3">
    <location>
        <begin position="934"/>
        <end position="1210"/>
    </location>
</feature>
<evidence type="ECO:0000256" key="1">
    <source>
        <dbReference type="ARBA" id="ARBA00022741"/>
    </source>
</evidence>
<keyword evidence="2" id="KW-0067">ATP-binding</keyword>
<proteinExistence type="predicted"/>
<dbReference type="SUPFAM" id="SSF56112">
    <property type="entry name" value="Protein kinase-like (PK-like)"/>
    <property type="match status" value="2"/>
</dbReference>
<evidence type="ECO:0000313" key="4">
    <source>
        <dbReference type="EMBL" id="KAH0750789.1"/>
    </source>
</evidence>
<dbReference type="PANTHER" id="PTHR27001:SF931">
    <property type="entry name" value="OS11G0664100 PROTEIN"/>
    <property type="match status" value="1"/>
</dbReference>
<evidence type="ECO:0000313" key="5">
    <source>
        <dbReference type="Proteomes" id="UP000826656"/>
    </source>
</evidence>
<dbReference type="Proteomes" id="UP000826656">
    <property type="component" value="Unassembled WGS sequence"/>
</dbReference>
<evidence type="ECO:0000259" key="3">
    <source>
        <dbReference type="PROSITE" id="PS50011"/>
    </source>
</evidence>
<dbReference type="InterPro" id="IPR008271">
    <property type="entry name" value="Ser/Thr_kinase_AS"/>
</dbReference>
<keyword evidence="5" id="KW-1185">Reference proteome</keyword>
<dbReference type="PROSITE" id="PS00108">
    <property type="entry name" value="PROTEIN_KINASE_ST"/>
    <property type="match status" value="1"/>
</dbReference>
<dbReference type="InterPro" id="IPR011009">
    <property type="entry name" value="Kinase-like_dom_sf"/>
</dbReference>